<proteinExistence type="predicted"/>
<reference evidence="2 3" key="1">
    <citation type="submission" date="2013-11" db="EMBL/GenBank/DDBJ databases">
        <title>Opisthorchis viverrini - life in the bile duct.</title>
        <authorList>
            <person name="Young N.D."/>
            <person name="Nagarajan N."/>
            <person name="Lin S.J."/>
            <person name="Korhonen P.K."/>
            <person name="Jex A.R."/>
            <person name="Hall R.S."/>
            <person name="Safavi-Hemami H."/>
            <person name="Kaewkong W."/>
            <person name="Bertrand D."/>
            <person name="Gao S."/>
            <person name="Seet Q."/>
            <person name="Wongkham S."/>
            <person name="Teh B.T."/>
            <person name="Wongkham C."/>
            <person name="Intapan P.M."/>
            <person name="Maleewong W."/>
            <person name="Yang X."/>
            <person name="Hu M."/>
            <person name="Wang Z."/>
            <person name="Hofmann A."/>
            <person name="Sternberg P.W."/>
            <person name="Tan P."/>
            <person name="Wang J."/>
            <person name="Gasser R.B."/>
        </authorList>
    </citation>
    <scope>NUCLEOTIDE SEQUENCE [LARGE SCALE GENOMIC DNA]</scope>
</reference>
<dbReference type="RefSeq" id="XP_009168348.1">
    <property type="nucleotide sequence ID" value="XM_009170084.1"/>
</dbReference>
<organism evidence="2 3">
    <name type="scientific">Opisthorchis viverrini</name>
    <name type="common">Southeast Asian liver fluke</name>
    <dbReference type="NCBI Taxonomy" id="6198"/>
    <lineage>
        <taxon>Eukaryota</taxon>
        <taxon>Metazoa</taxon>
        <taxon>Spiralia</taxon>
        <taxon>Lophotrochozoa</taxon>
        <taxon>Platyhelminthes</taxon>
        <taxon>Trematoda</taxon>
        <taxon>Digenea</taxon>
        <taxon>Opisthorchiida</taxon>
        <taxon>Opisthorchiata</taxon>
        <taxon>Opisthorchiidae</taxon>
        <taxon>Opisthorchis</taxon>
    </lineage>
</organism>
<gene>
    <name evidence="2" type="ORF">T265_05152</name>
</gene>
<evidence type="ECO:0000313" key="2">
    <source>
        <dbReference type="EMBL" id="KER27863.1"/>
    </source>
</evidence>
<dbReference type="EMBL" id="KL596712">
    <property type="protein sequence ID" value="KER27863.1"/>
    <property type="molecule type" value="Genomic_DNA"/>
</dbReference>
<dbReference type="STRING" id="6198.A0A074ZKK7"/>
<accession>A0A074ZKK7</accession>
<dbReference type="KEGG" id="ovi:T265_05152"/>
<dbReference type="AlphaFoldDB" id="A0A074ZKK7"/>
<keyword evidence="3" id="KW-1185">Reference proteome</keyword>
<dbReference type="GeneID" id="20319334"/>
<feature type="compositionally biased region" description="Basic and acidic residues" evidence="1">
    <location>
        <begin position="21"/>
        <end position="37"/>
    </location>
</feature>
<protein>
    <submittedName>
        <fullName evidence="2">Uncharacterized protein</fullName>
    </submittedName>
</protein>
<evidence type="ECO:0000256" key="1">
    <source>
        <dbReference type="SAM" id="MobiDB-lite"/>
    </source>
</evidence>
<evidence type="ECO:0000313" key="3">
    <source>
        <dbReference type="Proteomes" id="UP000054324"/>
    </source>
</evidence>
<feature type="region of interest" description="Disordered" evidence="1">
    <location>
        <begin position="21"/>
        <end position="49"/>
    </location>
</feature>
<dbReference type="Proteomes" id="UP000054324">
    <property type="component" value="Unassembled WGS sequence"/>
</dbReference>
<sequence length="154" mass="18162">MCQQFIKKDIIVHTSECRSREILHNDKRPEPPTDERSSSPPNRPSHLQFELPKEPDWILNSLGEISSRVEQQPSRTNLSIPPTCRQCFSYCRYLSFLSDLPSFHRRVTWNSAENEHHGREIYLGSRIITYAHRSLDFGRNGTHYSLEFEKYLDK</sequence>
<name>A0A074ZKK7_OPIVI</name>
<dbReference type="CTD" id="20319334"/>